<dbReference type="Proteomes" id="UP001442494">
    <property type="component" value="Unassembled WGS sequence"/>
</dbReference>
<gene>
    <name evidence="1" type="ORF">NDI37_17330</name>
</gene>
<organism evidence="1 2">
    <name type="scientific">Funiculus sociatus GB2-A5</name>
    <dbReference type="NCBI Taxonomy" id="2933946"/>
    <lineage>
        <taxon>Bacteria</taxon>
        <taxon>Bacillati</taxon>
        <taxon>Cyanobacteriota</taxon>
        <taxon>Cyanophyceae</taxon>
        <taxon>Coleofasciculales</taxon>
        <taxon>Coleofasciculaceae</taxon>
        <taxon>Funiculus</taxon>
    </lineage>
</organism>
<reference evidence="1 2" key="1">
    <citation type="submission" date="2022-04" db="EMBL/GenBank/DDBJ databases">
        <title>Positive selection, recombination, and allopatry shape intraspecific diversity of widespread and dominant cyanobacteria.</title>
        <authorList>
            <person name="Wei J."/>
            <person name="Shu W."/>
            <person name="Hu C."/>
        </authorList>
    </citation>
    <scope>NUCLEOTIDE SEQUENCE [LARGE SCALE GENOMIC DNA]</scope>
    <source>
        <strain evidence="1 2">GB2-A5</strain>
    </source>
</reference>
<evidence type="ECO:0000313" key="1">
    <source>
        <dbReference type="EMBL" id="MEP0866226.1"/>
    </source>
</evidence>
<evidence type="ECO:0000313" key="2">
    <source>
        <dbReference type="Proteomes" id="UP001442494"/>
    </source>
</evidence>
<keyword evidence="2" id="KW-1185">Reference proteome</keyword>
<accession>A0ABV0JU83</accession>
<comment type="caution">
    <text evidence="1">The sequence shown here is derived from an EMBL/GenBank/DDBJ whole genome shotgun (WGS) entry which is preliminary data.</text>
</comment>
<dbReference type="EMBL" id="JAMPKK010000039">
    <property type="protein sequence ID" value="MEP0866226.1"/>
    <property type="molecule type" value="Genomic_DNA"/>
</dbReference>
<proteinExistence type="predicted"/>
<name>A0ABV0JU83_9CYAN</name>
<protein>
    <submittedName>
        <fullName evidence="1">Sigma-70 family RNA polymerase sigma factor</fullName>
    </submittedName>
</protein>
<sequence length="216" mass="24798">MDGLDEQLRTLVKQACEHPPGSPERQKNLTKVIRLATKKLWKEHTPYYEDALQQTWVYFCHNICEATTGQVYDPTKGSVVTWLNTYLKRRLQDFYIDTQKQQARTAPGQIKSARSGEINDIIDPVDILEADPDVPPMLDDVRTWAEADSTGELRRISIEGYPKITAQILILRRLPPEASWKKLSAEFGLPVSTLSSFYQRQCIPRLRKFGESEGYI</sequence>
<dbReference type="RefSeq" id="WP_190426534.1">
    <property type="nucleotide sequence ID" value="NZ_JAMPKK010000039.1"/>
</dbReference>